<dbReference type="CDD" id="cd21159">
    <property type="entry name" value="XendoU"/>
    <property type="match status" value="1"/>
</dbReference>
<evidence type="ECO:0000256" key="11">
    <source>
        <dbReference type="RuleBase" id="RU367085"/>
    </source>
</evidence>
<dbReference type="GO" id="GO:0003723">
    <property type="term" value="F:RNA binding"/>
    <property type="evidence" value="ECO:0007669"/>
    <property type="project" value="UniProtKB-UniRule"/>
</dbReference>
<dbReference type="Pfam" id="PF09412">
    <property type="entry name" value="XendoU"/>
    <property type="match status" value="1"/>
</dbReference>
<dbReference type="EMBL" id="JARQZJ010000133">
    <property type="protein sequence ID" value="KAK9892283.1"/>
    <property type="molecule type" value="Genomic_DNA"/>
</dbReference>
<dbReference type="PROSITE" id="PS51959">
    <property type="entry name" value="ENDOU"/>
    <property type="match status" value="1"/>
</dbReference>
<reference evidence="13 14" key="1">
    <citation type="submission" date="2023-03" db="EMBL/GenBank/DDBJ databases">
        <title>Genome insight into feeding habits of ladybird beetles.</title>
        <authorList>
            <person name="Li H.-S."/>
            <person name="Huang Y.-H."/>
            <person name="Pang H."/>
        </authorList>
    </citation>
    <scope>NUCLEOTIDE SEQUENCE [LARGE SCALE GENOMIC DNA]</scope>
    <source>
        <strain evidence="13">SYSU_2023b</strain>
        <tissue evidence="13">Whole body</tissue>
    </source>
</reference>
<dbReference type="AlphaFoldDB" id="A0AAW1VAR8"/>
<keyword evidence="8 11" id="KW-0694">RNA-binding</keyword>
<dbReference type="InterPro" id="IPR039787">
    <property type="entry name" value="ENDOU"/>
</dbReference>
<evidence type="ECO:0000256" key="6">
    <source>
        <dbReference type="ARBA" id="ARBA00022759"/>
    </source>
</evidence>
<keyword evidence="6 11" id="KW-0255">Endonuclease</keyword>
<evidence type="ECO:0000313" key="13">
    <source>
        <dbReference type="EMBL" id="KAK9892283.1"/>
    </source>
</evidence>
<dbReference type="GO" id="GO:0016829">
    <property type="term" value="F:lyase activity"/>
    <property type="evidence" value="ECO:0007669"/>
    <property type="project" value="UniProtKB-KW"/>
</dbReference>
<proteinExistence type="inferred from homology"/>
<dbReference type="GO" id="GO:0046872">
    <property type="term" value="F:metal ion binding"/>
    <property type="evidence" value="ECO:0007669"/>
    <property type="project" value="UniProtKB-UniRule"/>
</dbReference>
<dbReference type="InterPro" id="IPR018998">
    <property type="entry name" value="EndoU_C"/>
</dbReference>
<keyword evidence="14" id="KW-1185">Reference proteome</keyword>
<gene>
    <name evidence="13" type="ORF">WA026_019090</name>
</gene>
<evidence type="ECO:0000313" key="14">
    <source>
        <dbReference type="Proteomes" id="UP001431783"/>
    </source>
</evidence>
<comment type="similarity">
    <text evidence="2 11">Belongs to the ENDOU family.</text>
</comment>
<keyword evidence="4 11" id="KW-0540">Nuclease</keyword>
<keyword evidence="7 11" id="KW-0378">Hydrolase</keyword>
<evidence type="ECO:0000256" key="5">
    <source>
        <dbReference type="ARBA" id="ARBA00022723"/>
    </source>
</evidence>
<comment type="caution">
    <text evidence="13">The sequence shown here is derived from an EMBL/GenBank/DDBJ whole genome shotgun (WGS) entry which is preliminary data.</text>
</comment>
<keyword evidence="10" id="KW-0456">Lyase</keyword>
<dbReference type="PANTHER" id="PTHR12439:SF42">
    <property type="entry name" value="ENDORIBONUCLEASE-RELATED"/>
    <property type="match status" value="1"/>
</dbReference>
<keyword evidence="9 11" id="KW-0464">Manganese</keyword>
<evidence type="ECO:0000256" key="2">
    <source>
        <dbReference type="ARBA" id="ARBA00010168"/>
    </source>
</evidence>
<evidence type="ECO:0000256" key="9">
    <source>
        <dbReference type="ARBA" id="ARBA00023211"/>
    </source>
</evidence>
<name>A0AAW1VAR8_9CUCU</name>
<dbReference type="InterPro" id="IPR037227">
    <property type="entry name" value="EndoU-like"/>
</dbReference>
<feature type="domain" description="EndoU" evidence="12">
    <location>
        <begin position="137"/>
        <end position="399"/>
    </location>
</feature>
<sequence>MSLTSKIVSSCILVILLIIGEHICILTGAAIKLGDDLANHTNSRKWTENYQEWPQLGQTRVQQSGNNFRSQFNTNDRSTQSRDFRLSGQEWPVVGQRQPTTNWNNHQNFNNHATRPHQDSFLQPSIRRENPHLNPNVSFAGSLRNKQLLLKDKNNAAKYVTINFQGRTTSRSKNDEAPLPLLSINNAVYNLPTISKLVPLYDNYILKSDVNEDCTNQEKEEENVLLKTILSTDIMKATRNFLIEKGSIKNDREFENLLHEIWFYPYSRGKRKVGSSGFEHVFLAEIKKNEVSGLHNWLYFEKEESNQRANYLGYLKKIDLGGKGAILKYTFNFHGINKPVGAMFIGTSPEFEMALYSACFILRADKICPLKLNGHRFGIRTYSYSYDGKKLIGSAFPDI</sequence>
<comment type="subunit">
    <text evidence="3 11">Monomer.</text>
</comment>
<evidence type="ECO:0000256" key="1">
    <source>
        <dbReference type="ARBA" id="ARBA00001936"/>
    </source>
</evidence>
<dbReference type="PANTHER" id="PTHR12439">
    <property type="entry name" value="PLACENTAL PROTEIN 11-RELATED"/>
    <property type="match status" value="1"/>
</dbReference>
<keyword evidence="5 11" id="KW-0479">Metal-binding</keyword>
<protein>
    <recommendedName>
        <fullName evidence="12">EndoU domain-containing protein</fullName>
    </recommendedName>
</protein>
<comment type="cofactor">
    <cofactor evidence="1 11">
        <name>Mn(2+)</name>
        <dbReference type="ChEBI" id="CHEBI:29035"/>
    </cofactor>
</comment>
<evidence type="ECO:0000256" key="8">
    <source>
        <dbReference type="ARBA" id="ARBA00022884"/>
    </source>
</evidence>
<dbReference type="SUPFAM" id="SSF142877">
    <property type="entry name" value="EndoU-like"/>
    <property type="match status" value="1"/>
</dbReference>
<evidence type="ECO:0000256" key="7">
    <source>
        <dbReference type="ARBA" id="ARBA00022801"/>
    </source>
</evidence>
<dbReference type="GO" id="GO:0004521">
    <property type="term" value="F:RNA endonuclease activity"/>
    <property type="evidence" value="ECO:0007669"/>
    <property type="project" value="UniProtKB-UniRule"/>
</dbReference>
<evidence type="ECO:0000256" key="4">
    <source>
        <dbReference type="ARBA" id="ARBA00022722"/>
    </source>
</evidence>
<dbReference type="Proteomes" id="UP001431783">
    <property type="component" value="Unassembled WGS sequence"/>
</dbReference>
<evidence type="ECO:0000256" key="3">
    <source>
        <dbReference type="ARBA" id="ARBA00011245"/>
    </source>
</evidence>
<dbReference type="GO" id="GO:0016787">
    <property type="term" value="F:hydrolase activity"/>
    <property type="evidence" value="ECO:0007669"/>
    <property type="project" value="UniProtKB-KW"/>
</dbReference>
<evidence type="ECO:0000256" key="10">
    <source>
        <dbReference type="ARBA" id="ARBA00023239"/>
    </source>
</evidence>
<evidence type="ECO:0000259" key="12">
    <source>
        <dbReference type="PROSITE" id="PS51959"/>
    </source>
</evidence>
<accession>A0AAW1VAR8</accession>
<organism evidence="13 14">
    <name type="scientific">Henosepilachna vigintioctopunctata</name>
    <dbReference type="NCBI Taxonomy" id="420089"/>
    <lineage>
        <taxon>Eukaryota</taxon>
        <taxon>Metazoa</taxon>
        <taxon>Ecdysozoa</taxon>
        <taxon>Arthropoda</taxon>
        <taxon>Hexapoda</taxon>
        <taxon>Insecta</taxon>
        <taxon>Pterygota</taxon>
        <taxon>Neoptera</taxon>
        <taxon>Endopterygota</taxon>
        <taxon>Coleoptera</taxon>
        <taxon>Polyphaga</taxon>
        <taxon>Cucujiformia</taxon>
        <taxon>Coccinelloidea</taxon>
        <taxon>Coccinellidae</taxon>
        <taxon>Epilachninae</taxon>
        <taxon>Epilachnini</taxon>
        <taxon>Henosepilachna</taxon>
    </lineage>
</organism>